<organism evidence="6 7">
    <name type="scientific">Nitrosomonas marina</name>
    <dbReference type="NCBI Taxonomy" id="917"/>
    <lineage>
        <taxon>Bacteria</taxon>
        <taxon>Pseudomonadati</taxon>
        <taxon>Pseudomonadota</taxon>
        <taxon>Betaproteobacteria</taxon>
        <taxon>Nitrosomonadales</taxon>
        <taxon>Nitrosomonadaceae</taxon>
        <taxon>Nitrosomonas</taxon>
    </lineage>
</organism>
<reference evidence="6 7" key="1">
    <citation type="submission" date="2016-10" db="EMBL/GenBank/DDBJ databases">
        <authorList>
            <person name="de Groot N.N."/>
        </authorList>
    </citation>
    <scope>NUCLEOTIDE SEQUENCE [LARGE SCALE GENOMIC DNA]</scope>
    <source>
        <strain evidence="6 7">Nm22</strain>
    </source>
</reference>
<evidence type="ECO:0000256" key="2">
    <source>
        <dbReference type="ARBA" id="ARBA00022723"/>
    </source>
</evidence>
<dbReference type="Pfam" id="PF13442">
    <property type="entry name" value="Cytochrome_CBB3"/>
    <property type="match status" value="1"/>
</dbReference>
<dbReference type="GO" id="GO:0009055">
    <property type="term" value="F:electron transfer activity"/>
    <property type="evidence" value="ECO:0007669"/>
    <property type="project" value="InterPro"/>
</dbReference>
<proteinExistence type="predicted"/>
<keyword evidence="3 4" id="KW-0408">Iron</keyword>
<dbReference type="RefSeq" id="WP_090632892.1">
    <property type="nucleotide sequence ID" value="NZ_FOCP01000015.1"/>
</dbReference>
<dbReference type="PANTHER" id="PTHR35008">
    <property type="entry name" value="BLL4482 PROTEIN-RELATED"/>
    <property type="match status" value="1"/>
</dbReference>
<dbReference type="Gene3D" id="1.10.760.10">
    <property type="entry name" value="Cytochrome c-like domain"/>
    <property type="match status" value="1"/>
</dbReference>
<evidence type="ECO:0000313" key="6">
    <source>
        <dbReference type="EMBL" id="SEN36729.1"/>
    </source>
</evidence>
<dbReference type="InterPro" id="IPR036909">
    <property type="entry name" value="Cyt_c-like_dom_sf"/>
</dbReference>
<name>A0A1H8FYL4_9PROT</name>
<evidence type="ECO:0000256" key="3">
    <source>
        <dbReference type="ARBA" id="ARBA00023004"/>
    </source>
</evidence>
<dbReference type="STRING" id="917.SAMN05216326_11821"/>
<dbReference type="PANTHER" id="PTHR35008:SF4">
    <property type="entry name" value="BLL4482 PROTEIN"/>
    <property type="match status" value="1"/>
</dbReference>
<evidence type="ECO:0000259" key="5">
    <source>
        <dbReference type="PROSITE" id="PS51007"/>
    </source>
</evidence>
<sequence>MPVRILLMFVGGFLLTACDDSGQQETRSLKEILNLSSERVVRSFDPEQIKRGERVFQANCENCHGKNATGTADWRTPTADGKFPPPPLDGTAHAWHHSTAVLKKTILQGGPPEFSTMPAWEGILTEQQVDDVIVWIKSLWPDEIYTTWYHNFEEK</sequence>
<accession>A0A1H8FYL4</accession>
<feature type="domain" description="Cytochrome c" evidence="5">
    <location>
        <begin position="47"/>
        <end position="140"/>
    </location>
</feature>
<dbReference type="GO" id="GO:0020037">
    <property type="term" value="F:heme binding"/>
    <property type="evidence" value="ECO:0007669"/>
    <property type="project" value="InterPro"/>
</dbReference>
<evidence type="ECO:0000313" key="7">
    <source>
        <dbReference type="Proteomes" id="UP000199459"/>
    </source>
</evidence>
<keyword evidence="1 4" id="KW-0349">Heme</keyword>
<evidence type="ECO:0000256" key="1">
    <source>
        <dbReference type="ARBA" id="ARBA00022617"/>
    </source>
</evidence>
<protein>
    <submittedName>
        <fullName evidence="6">Cytochrome c</fullName>
    </submittedName>
</protein>
<dbReference type="AlphaFoldDB" id="A0A1H8FYL4"/>
<dbReference type="InterPro" id="IPR009056">
    <property type="entry name" value="Cyt_c-like_dom"/>
</dbReference>
<dbReference type="Proteomes" id="UP000199459">
    <property type="component" value="Unassembled WGS sequence"/>
</dbReference>
<dbReference type="SUPFAM" id="SSF46626">
    <property type="entry name" value="Cytochrome c"/>
    <property type="match status" value="1"/>
</dbReference>
<gene>
    <name evidence="6" type="ORF">SAMN05216325_11546</name>
</gene>
<evidence type="ECO:0000256" key="4">
    <source>
        <dbReference type="PROSITE-ProRule" id="PRU00433"/>
    </source>
</evidence>
<dbReference type="InterPro" id="IPR051459">
    <property type="entry name" value="Cytochrome_c-type_DH"/>
</dbReference>
<dbReference type="PROSITE" id="PS51007">
    <property type="entry name" value="CYTC"/>
    <property type="match status" value="1"/>
</dbReference>
<dbReference type="OrthoDB" id="9808312at2"/>
<dbReference type="EMBL" id="FOCP01000015">
    <property type="protein sequence ID" value="SEN36729.1"/>
    <property type="molecule type" value="Genomic_DNA"/>
</dbReference>
<dbReference type="GO" id="GO:0046872">
    <property type="term" value="F:metal ion binding"/>
    <property type="evidence" value="ECO:0007669"/>
    <property type="project" value="UniProtKB-KW"/>
</dbReference>
<dbReference type="PROSITE" id="PS51257">
    <property type="entry name" value="PROKAR_LIPOPROTEIN"/>
    <property type="match status" value="1"/>
</dbReference>
<keyword evidence="2 4" id="KW-0479">Metal-binding</keyword>